<dbReference type="AlphaFoldDB" id="A0A2V5IKZ4"/>
<evidence type="ECO:0000313" key="3">
    <source>
        <dbReference type="EMBL" id="PYI24547.1"/>
    </source>
</evidence>
<reference evidence="3 4" key="1">
    <citation type="submission" date="2018-02" db="EMBL/GenBank/DDBJ databases">
        <title>The genomes of Aspergillus section Nigri reveals drivers in fungal speciation.</title>
        <authorList>
            <consortium name="DOE Joint Genome Institute"/>
            <person name="Vesth T.C."/>
            <person name="Nybo J."/>
            <person name="Theobald S."/>
            <person name="Brandl J."/>
            <person name="Frisvad J.C."/>
            <person name="Nielsen K.F."/>
            <person name="Lyhne E.K."/>
            <person name="Kogle M.E."/>
            <person name="Kuo A."/>
            <person name="Riley R."/>
            <person name="Clum A."/>
            <person name="Nolan M."/>
            <person name="Lipzen A."/>
            <person name="Salamov A."/>
            <person name="Henrissat B."/>
            <person name="Wiebenga A."/>
            <person name="De vries R.P."/>
            <person name="Grigoriev I.V."/>
            <person name="Mortensen U.H."/>
            <person name="Andersen M.R."/>
            <person name="Baker S.E."/>
        </authorList>
    </citation>
    <scope>NUCLEOTIDE SEQUENCE [LARGE SCALE GENOMIC DNA]</scope>
    <source>
        <strain evidence="3 4">CBS 115571</strain>
    </source>
</reference>
<accession>A0A2V5IKZ4</accession>
<dbReference type="GO" id="GO:0005634">
    <property type="term" value="C:nucleus"/>
    <property type="evidence" value="ECO:0007669"/>
    <property type="project" value="UniProtKB-SubCell"/>
</dbReference>
<dbReference type="PANTHER" id="PTHR37534">
    <property type="entry name" value="TRANSCRIPTIONAL ACTIVATOR PROTEIN UGA3"/>
    <property type="match status" value="1"/>
</dbReference>
<dbReference type="Proteomes" id="UP000249829">
    <property type="component" value="Unassembled WGS sequence"/>
</dbReference>
<dbReference type="GO" id="GO:0003700">
    <property type="term" value="F:DNA-binding transcription factor activity"/>
    <property type="evidence" value="ECO:0007669"/>
    <property type="project" value="TreeGrafter"/>
</dbReference>
<sequence>MNCRLRGVDCGGYGIVLTDFTARGSRKGQMVSKIKRNRPADHEVDAIPRALRPSPTSGLEIMEIDEIVESPFEVIEDSLLLNLDSHWDEDLDWTVSVEPEVQRNALLSPIVVEAVGDCFADTTQAEEVSTLDPSLLFMHEPTTLPPTPQDPFDQYLFTYYQNPYRTIYGALATESEPLLKSIMLASALHLTKQGHLPRFAIKPYRMAVQESFREALKSQDEAWSLGVTVLLSVVFDIIGTGLATWSSKLIGCRRLLEIAFSASASTKALTGLHCVLLQYNWAVTMGKTLVRGLVPEETLNELKCIDECENPSLSIYSTEGLEMASHQRQWWDNLPDYQMHLFLREATEHSLAVARISTTGSPDELLRLMPRIADLVNRIRQWHPNISTVPAEFVSSIQHFNGIWKVGMLCFVYSEIYALGPNDDLIKDLVQSSMEPLDKLSWLQACLFPLFMIALHARTEQARSRFEAKLTEMHTVLEFQGPLSVISILRAIWQQTSATHEGRVQWREVVRDLGAEINVLL</sequence>
<name>A0A2V5IKZ4_ASPV1</name>
<evidence type="ECO:0000313" key="4">
    <source>
        <dbReference type="Proteomes" id="UP000249829"/>
    </source>
</evidence>
<dbReference type="PANTHER" id="PTHR37534:SF49">
    <property type="entry name" value="LYSINE BIOSYNTHESIS REGULATORY PROTEIN LYS14"/>
    <property type="match status" value="1"/>
</dbReference>
<proteinExistence type="predicted"/>
<dbReference type="GO" id="GO:0000976">
    <property type="term" value="F:transcription cis-regulatory region binding"/>
    <property type="evidence" value="ECO:0007669"/>
    <property type="project" value="TreeGrafter"/>
</dbReference>
<organism evidence="3 4">
    <name type="scientific">Aspergillus violaceofuscus (strain CBS 115571)</name>
    <dbReference type="NCBI Taxonomy" id="1450538"/>
    <lineage>
        <taxon>Eukaryota</taxon>
        <taxon>Fungi</taxon>
        <taxon>Dikarya</taxon>
        <taxon>Ascomycota</taxon>
        <taxon>Pezizomycotina</taxon>
        <taxon>Eurotiomycetes</taxon>
        <taxon>Eurotiomycetidae</taxon>
        <taxon>Eurotiales</taxon>
        <taxon>Aspergillaceae</taxon>
        <taxon>Aspergillus</taxon>
    </lineage>
</organism>
<evidence type="ECO:0000256" key="2">
    <source>
        <dbReference type="ARBA" id="ARBA00023242"/>
    </source>
</evidence>
<dbReference type="Pfam" id="PF11951">
    <property type="entry name" value="Fungal_trans_2"/>
    <property type="match status" value="1"/>
</dbReference>
<keyword evidence="2" id="KW-0539">Nucleus</keyword>
<comment type="subcellular location">
    <subcellularLocation>
        <location evidence="1">Nucleus</location>
    </subcellularLocation>
</comment>
<keyword evidence="4" id="KW-1185">Reference proteome</keyword>
<dbReference type="GO" id="GO:0045944">
    <property type="term" value="P:positive regulation of transcription by RNA polymerase II"/>
    <property type="evidence" value="ECO:0007669"/>
    <property type="project" value="TreeGrafter"/>
</dbReference>
<dbReference type="EMBL" id="KZ825101">
    <property type="protein sequence ID" value="PYI24547.1"/>
    <property type="molecule type" value="Genomic_DNA"/>
</dbReference>
<dbReference type="STRING" id="1450538.A0A2V5IKZ4"/>
<dbReference type="OMA" id="HCKTHET"/>
<protein>
    <submittedName>
        <fullName evidence="3">Uncharacterized protein</fullName>
    </submittedName>
</protein>
<evidence type="ECO:0000256" key="1">
    <source>
        <dbReference type="ARBA" id="ARBA00004123"/>
    </source>
</evidence>
<dbReference type="InterPro" id="IPR021858">
    <property type="entry name" value="Fun_TF"/>
</dbReference>
<gene>
    <name evidence="3" type="ORF">BO99DRAFT_349058</name>
</gene>